<reference evidence="3" key="1">
    <citation type="submission" date="2023-11" db="UniProtKB">
        <authorList>
            <consortium name="WormBaseParasite"/>
        </authorList>
    </citation>
    <scope>IDENTIFICATION</scope>
</reference>
<protein>
    <submittedName>
        <fullName evidence="3">Uncharacterized protein</fullName>
    </submittedName>
</protein>
<evidence type="ECO:0000256" key="1">
    <source>
        <dbReference type="SAM" id="MobiDB-lite"/>
    </source>
</evidence>
<evidence type="ECO:0000313" key="3">
    <source>
        <dbReference type="WBParaSite" id="SMTH1_91170.1"/>
    </source>
</evidence>
<dbReference type="AlphaFoldDB" id="A0AA85BYZ2"/>
<evidence type="ECO:0000313" key="2">
    <source>
        <dbReference type="Proteomes" id="UP000050791"/>
    </source>
</evidence>
<dbReference type="WBParaSite" id="SMTH1_91170.1">
    <property type="protein sequence ID" value="SMTH1_91170.1"/>
    <property type="gene ID" value="SMTH1_91170"/>
</dbReference>
<accession>A0AA85BYZ2</accession>
<sequence>MCNLLPNYQVTPDCSETYEADSEFAYSENKDLESFKALRQKSKQNKESNPNTKSPLKTINYKSKLSQHNSIINLHLIRNLIISHQHHQKNQISIRNSHQVF</sequence>
<dbReference type="Proteomes" id="UP000050791">
    <property type="component" value="Unassembled WGS sequence"/>
</dbReference>
<proteinExistence type="predicted"/>
<organism evidence="2 3">
    <name type="scientific">Schistosoma mattheei</name>
    <dbReference type="NCBI Taxonomy" id="31246"/>
    <lineage>
        <taxon>Eukaryota</taxon>
        <taxon>Metazoa</taxon>
        <taxon>Spiralia</taxon>
        <taxon>Lophotrochozoa</taxon>
        <taxon>Platyhelminthes</taxon>
        <taxon>Trematoda</taxon>
        <taxon>Digenea</taxon>
        <taxon>Strigeidida</taxon>
        <taxon>Schistosomatoidea</taxon>
        <taxon>Schistosomatidae</taxon>
        <taxon>Schistosoma</taxon>
    </lineage>
</organism>
<feature type="region of interest" description="Disordered" evidence="1">
    <location>
        <begin position="39"/>
        <end position="59"/>
    </location>
</feature>
<feature type="compositionally biased region" description="Polar residues" evidence="1">
    <location>
        <begin position="47"/>
        <end position="59"/>
    </location>
</feature>
<name>A0AA85BYZ2_9TREM</name>